<dbReference type="HOGENOM" id="CLU_2358198_0_0_5"/>
<accession>F7XCY8</accession>
<dbReference type="KEGG" id="smx:SM11_pC1690"/>
<protein>
    <submittedName>
        <fullName evidence="1">Uncharacterized protein</fullName>
    </submittedName>
</protein>
<dbReference type="Proteomes" id="UP000009045">
    <property type="component" value="Plasmid pSmeSM11c"/>
</dbReference>
<sequence>MTSGIVSALDRSGINVEGYDIVYPNRRLDHHGNSGRALVATDVRLVGRCGIGSRGRPILAPTLRLQREVSTPRRCGRADMGEIRLCLRKIRSLNFL</sequence>
<geneLocation type="plasmid" evidence="1 2">
    <name>pSmeSM11c</name>
</geneLocation>
<reference evidence="1 2" key="1">
    <citation type="journal article" date="2011" name="J. Biotechnol.">
        <title>The complete genome sequence of the dominant Sinorhizobium meliloti field isolate SM11 extends the S. meliloti pan-genome.</title>
        <authorList>
            <person name="Schneiker-Bekel S."/>
            <person name="Wibberg D."/>
            <person name="Bekel T."/>
            <person name="Blom J."/>
            <person name="Linke B."/>
            <person name="Neuweger H."/>
            <person name="Stiens M."/>
            <person name="Vorholter F.J."/>
            <person name="Weidner S."/>
            <person name="Goesmann A."/>
            <person name="Puhler A."/>
            <person name="Schluter A."/>
        </authorList>
    </citation>
    <scope>NUCLEOTIDE SEQUENCE [LARGE SCALE GENOMIC DNA]</scope>
    <source>
        <strain evidence="1 2">SM11</strain>
        <plasmid evidence="2">pSmeSM11c</plasmid>
    </source>
</reference>
<name>F7XCY8_SINMM</name>
<keyword evidence="1" id="KW-0614">Plasmid</keyword>
<evidence type="ECO:0000313" key="2">
    <source>
        <dbReference type="Proteomes" id="UP000009045"/>
    </source>
</evidence>
<proteinExistence type="predicted"/>
<dbReference type="EMBL" id="CP001831">
    <property type="protein sequence ID" value="AEH82763.1"/>
    <property type="molecule type" value="Genomic_DNA"/>
</dbReference>
<dbReference type="AlphaFoldDB" id="F7XCY8"/>
<evidence type="ECO:0000313" key="1">
    <source>
        <dbReference type="EMBL" id="AEH82763.1"/>
    </source>
</evidence>
<gene>
    <name evidence="1" type="ordered locus">SM11_pC1690</name>
</gene>
<organism evidence="1 2">
    <name type="scientific">Sinorhizobium meliloti (strain SM11)</name>
    <dbReference type="NCBI Taxonomy" id="707241"/>
    <lineage>
        <taxon>Bacteria</taxon>
        <taxon>Pseudomonadati</taxon>
        <taxon>Pseudomonadota</taxon>
        <taxon>Alphaproteobacteria</taxon>
        <taxon>Hyphomicrobiales</taxon>
        <taxon>Rhizobiaceae</taxon>
        <taxon>Sinorhizobium/Ensifer group</taxon>
        <taxon>Sinorhizobium</taxon>
    </lineage>
</organism>